<dbReference type="InterPro" id="IPR052891">
    <property type="entry name" value="DNA-3mA_glycosylase"/>
</dbReference>
<dbReference type="GO" id="GO:0008725">
    <property type="term" value="F:DNA-3-methyladenine glycosylase activity"/>
    <property type="evidence" value="ECO:0007669"/>
    <property type="project" value="InterPro"/>
</dbReference>
<comment type="caution">
    <text evidence="2">The sequence shown here is derived from an EMBL/GenBank/DDBJ whole genome shotgun (WGS) entry which is preliminary data.</text>
</comment>
<accession>A0A8I1GCX3</accession>
<feature type="binding site" evidence="1">
    <location>
        <position position="191"/>
    </location>
    <ligand>
        <name>Zn(2+)</name>
        <dbReference type="ChEBI" id="CHEBI:29105"/>
    </ligand>
</feature>
<dbReference type="NCBIfam" id="TIGR00624">
    <property type="entry name" value="tag"/>
    <property type="match status" value="1"/>
</dbReference>
<dbReference type="PANTHER" id="PTHR30037">
    <property type="entry name" value="DNA-3-METHYLADENINE GLYCOSYLASE 1"/>
    <property type="match status" value="1"/>
</dbReference>
<feature type="binding site" evidence="1">
    <location>
        <position position="187"/>
    </location>
    <ligand>
        <name>Zn(2+)</name>
        <dbReference type="ChEBI" id="CHEBI:29105"/>
    </ligand>
</feature>
<dbReference type="SUPFAM" id="SSF48150">
    <property type="entry name" value="DNA-glycosylase"/>
    <property type="match status" value="1"/>
</dbReference>
<gene>
    <name evidence="2" type="ORF">JDN41_03380</name>
</gene>
<evidence type="ECO:0000256" key="1">
    <source>
        <dbReference type="PIRSR" id="PIRSR604597-1"/>
    </source>
</evidence>
<proteinExistence type="predicted"/>
<dbReference type="InterPro" id="IPR004597">
    <property type="entry name" value="Tag"/>
</dbReference>
<dbReference type="EMBL" id="JAEMUK010000007">
    <property type="protein sequence ID" value="MBJ7542594.1"/>
    <property type="molecule type" value="Genomic_DNA"/>
</dbReference>
<feature type="binding site" evidence="1">
    <location>
        <position position="30"/>
    </location>
    <ligand>
        <name>Zn(2+)</name>
        <dbReference type="ChEBI" id="CHEBI:29105"/>
    </ligand>
</feature>
<dbReference type="InterPro" id="IPR005019">
    <property type="entry name" value="Adenine_glyco"/>
</dbReference>
<organism evidence="2 3">
    <name type="scientific">Rhodomicrobium udaipurense</name>
    <dbReference type="NCBI Taxonomy" id="1202716"/>
    <lineage>
        <taxon>Bacteria</taxon>
        <taxon>Pseudomonadati</taxon>
        <taxon>Pseudomonadota</taxon>
        <taxon>Alphaproteobacteria</taxon>
        <taxon>Hyphomicrobiales</taxon>
        <taxon>Hyphomicrobiaceae</taxon>
        <taxon>Rhodomicrobium</taxon>
    </lineage>
</organism>
<name>A0A8I1GCX3_9HYPH</name>
<evidence type="ECO:0000313" key="2">
    <source>
        <dbReference type="EMBL" id="MBJ7542594.1"/>
    </source>
</evidence>
<sequence length="207" mass="22767">MTALEAARAVAEPARCAWVNADNALYVRYHDEEWGVPKTSDRAFFEKLILEGFQSGLSWITILRKRESFRAAFDGFDPEKVARYDAAKVAALVADAGIVRHRGKIEAAIANAQACLDLQQKQSLASFFWGFVDGAALQNRFAAISEVPAQTPLSAAISKELKRRGFRFCGPTTVYSLMQATGLVNDHIVTCHRHDPCAALARPEILA</sequence>
<dbReference type="Proteomes" id="UP000623250">
    <property type="component" value="Unassembled WGS sequence"/>
</dbReference>
<dbReference type="RefSeq" id="WP_052037395.1">
    <property type="nucleotide sequence ID" value="NZ_JAEMUK010000007.1"/>
</dbReference>
<feature type="binding site" evidence="1">
    <location>
        <position position="16"/>
    </location>
    <ligand>
        <name>Zn(2+)</name>
        <dbReference type="ChEBI" id="CHEBI:29105"/>
    </ligand>
</feature>
<keyword evidence="1" id="KW-0862">Zinc</keyword>
<reference evidence="2 3" key="1">
    <citation type="submission" date="2020-12" db="EMBL/GenBank/DDBJ databases">
        <title>Revised draft genomes of Rhodomicrobium vannielii ATCC 17100 and Rhodomicrobium udaipurense JA643.</title>
        <authorList>
            <person name="Conners E.M."/>
            <person name="Davenport E.J."/>
            <person name="Bose A."/>
        </authorList>
    </citation>
    <scope>NUCLEOTIDE SEQUENCE [LARGE SCALE GENOMIC DNA]</scope>
    <source>
        <strain evidence="2 3">JA643</strain>
    </source>
</reference>
<evidence type="ECO:0000313" key="3">
    <source>
        <dbReference type="Proteomes" id="UP000623250"/>
    </source>
</evidence>
<dbReference type="Gene3D" id="1.10.340.30">
    <property type="entry name" value="Hypothetical protein, domain 2"/>
    <property type="match status" value="1"/>
</dbReference>
<dbReference type="InterPro" id="IPR011257">
    <property type="entry name" value="DNA_glycosylase"/>
</dbReference>
<dbReference type="GO" id="GO:0046872">
    <property type="term" value="F:metal ion binding"/>
    <property type="evidence" value="ECO:0007669"/>
    <property type="project" value="UniProtKB-KW"/>
</dbReference>
<dbReference type="AlphaFoldDB" id="A0A8I1GCX3"/>
<dbReference type="PANTHER" id="PTHR30037:SF4">
    <property type="entry name" value="DNA-3-METHYLADENINE GLYCOSYLASE I"/>
    <property type="match status" value="1"/>
</dbReference>
<keyword evidence="1" id="KW-0479">Metal-binding</keyword>
<dbReference type="Pfam" id="PF03352">
    <property type="entry name" value="Adenine_glyco"/>
    <property type="match status" value="1"/>
</dbReference>
<keyword evidence="3" id="KW-1185">Reference proteome</keyword>
<dbReference type="GO" id="GO:0006284">
    <property type="term" value="P:base-excision repair"/>
    <property type="evidence" value="ECO:0007669"/>
    <property type="project" value="InterPro"/>
</dbReference>
<protein>
    <submittedName>
        <fullName evidence="2">DNA-3-methyladenine glycosylase I</fullName>
    </submittedName>
</protein>